<sequence>MRRKPAVSGHFYPGREKDLRKLIERMVEPEKEKEKAICVVSPHAGFQYSGPVAGAVFSSVKIPAILVILGPRHGDMQSRVAIMKEGDWETPLGLVKIESRLAELLLNQSPLITEDEIAHKHEHSLEVQLPFIQYFRKGVSIVPVCISPNVTFEELEELGKAISLSIKEFKEEVMIVASTDMSHYVEHEVAKKKDFLAIEKMLNLDAKGLYDTVKHEDISMCGFQPTTSAIVASKELGAKKATLVKYQTSGDTSGNYHEVVGYAGIKIN</sequence>
<name>A0A0F9JD49_9ZZZZ</name>
<dbReference type="PANTHER" id="PTHR11060">
    <property type="entry name" value="PROTEIN MEMO1"/>
    <property type="match status" value="1"/>
</dbReference>
<dbReference type="InterPro" id="IPR002737">
    <property type="entry name" value="MEMO1_fam"/>
</dbReference>
<dbReference type="HAMAP" id="MF_00055">
    <property type="entry name" value="MEMO1"/>
    <property type="match status" value="1"/>
</dbReference>
<comment type="similarity">
    <text evidence="1">Belongs to the MEMO1 family.</text>
</comment>
<comment type="caution">
    <text evidence="2">The sequence shown here is derived from an EMBL/GenBank/DDBJ whole genome shotgun (WGS) entry which is preliminary data.</text>
</comment>
<dbReference type="NCBIfam" id="TIGR04336">
    <property type="entry name" value="AmmeMemoSam_B"/>
    <property type="match status" value="1"/>
</dbReference>
<protein>
    <recommendedName>
        <fullName evidence="3">MEMO1 family protein</fullName>
    </recommendedName>
</protein>
<evidence type="ECO:0008006" key="3">
    <source>
        <dbReference type="Google" id="ProtNLM"/>
    </source>
</evidence>
<reference evidence="2" key="1">
    <citation type="journal article" date="2015" name="Nature">
        <title>Complex archaea that bridge the gap between prokaryotes and eukaryotes.</title>
        <authorList>
            <person name="Spang A."/>
            <person name="Saw J.H."/>
            <person name="Jorgensen S.L."/>
            <person name="Zaremba-Niedzwiedzka K."/>
            <person name="Martijn J."/>
            <person name="Lind A.E."/>
            <person name="van Eijk R."/>
            <person name="Schleper C."/>
            <person name="Guy L."/>
            <person name="Ettema T.J."/>
        </authorList>
    </citation>
    <scope>NUCLEOTIDE SEQUENCE</scope>
</reference>
<organism evidence="2">
    <name type="scientific">marine sediment metagenome</name>
    <dbReference type="NCBI Taxonomy" id="412755"/>
    <lineage>
        <taxon>unclassified sequences</taxon>
        <taxon>metagenomes</taxon>
        <taxon>ecological metagenomes</taxon>
    </lineage>
</organism>
<dbReference type="SUPFAM" id="SSF53213">
    <property type="entry name" value="LigB-like"/>
    <property type="match status" value="1"/>
</dbReference>
<dbReference type="Gene3D" id="3.40.830.10">
    <property type="entry name" value="LigB-like"/>
    <property type="match status" value="1"/>
</dbReference>
<gene>
    <name evidence="2" type="ORF">LCGC14_1839180</name>
</gene>
<evidence type="ECO:0000256" key="1">
    <source>
        <dbReference type="ARBA" id="ARBA00006315"/>
    </source>
</evidence>
<dbReference type="Pfam" id="PF01875">
    <property type="entry name" value="Memo"/>
    <property type="match status" value="1"/>
</dbReference>
<proteinExistence type="inferred from homology"/>
<dbReference type="PANTHER" id="PTHR11060:SF0">
    <property type="entry name" value="PROTEIN MEMO1"/>
    <property type="match status" value="1"/>
</dbReference>
<dbReference type="AlphaFoldDB" id="A0A0F9JD49"/>
<dbReference type="EMBL" id="LAZR01018287">
    <property type="protein sequence ID" value="KKL96967.1"/>
    <property type="molecule type" value="Genomic_DNA"/>
</dbReference>
<accession>A0A0F9JD49</accession>
<dbReference type="CDD" id="cd07361">
    <property type="entry name" value="MEMO_like"/>
    <property type="match status" value="1"/>
</dbReference>
<evidence type="ECO:0000313" key="2">
    <source>
        <dbReference type="EMBL" id="KKL96967.1"/>
    </source>
</evidence>